<dbReference type="InterPro" id="IPR043130">
    <property type="entry name" value="CDP-OH_PTrfase_TM_dom"/>
</dbReference>
<dbReference type="PROSITE" id="PS00379">
    <property type="entry name" value="CDP_ALCOHOL_P_TRANSF"/>
    <property type="match status" value="1"/>
</dbReference>
<evidence type="ECO:0000256" key="7">
    <source>
        <dbReference type="ARBA" id="ARBA00023098"/>
    </source>
</evidence>
<dbReference type="Gene3D" id="1.20.120.1760">
    <property type="match status" value="1"/>
</dbReference>
<evidence type="ECO:0000256" key="12">
    <source>
        <dbReference type="SAM" id="Phobius"/>
    </source>
</evidence>
<evidence type="ECO:0000256" key="11">
    <source>
        <dbReference type="RuleBase" id="RU003750"/>
    </source>
</evidence>
<feature type="transmembrane region" description="Helical" evidence="12">
    <location>
        <begin position="87"/>
        <end position="106"/>
    </location>
</feature>
<organism evidence="13 14">
    <name type="scientific">Tetraparma gracilis</name>
    <dbReference type="NCBI Taxonomy" id="2962635"/>
    <lineage>
        <taxon>Eukaryota</taxon>
        <taxon>Sar</taxon>
        <taxon>Stramenopiles</taxon>
        <taxon>Ochrophyta</taxon>
        <taxon>Bolidophyceae</taxon>
        <taxon>Parmales</taxon>
        <taxon>Triparmaceae</taxon>
        <taxon>Tetraparma</taxon>
    </lineage>
</organism>
<evidence type="ECO:0000256" key="3">
    <source>
        <dbReference type="ARBA" id="ARBA00022516"/>
    </source>
</evidence>
<dbReference type="InterPro" id="IPR004570">
    <property type="entry name" value="Phosphatidylglycerol_P_synth"/>
</dbReference>
<dbReference type="PANTHER" id="PTHR14269:SF62">
    <property type="entry name" value="CDP-DIACYLGLYCEROL--GLYCEROL-3-PHOSPHATE 3-PHOSPHATIDYLTRANSFERASE 1, CHLOROPLASTIC"/>
    <property type="match status" value="1"/>
</dbReference>
<keyword evidence="5 12" id="KW-0812">Transmembrane</keyword>
<evidence type="ECO:0000256" key="1">
    <source>
        <dbReference type="ARBA" id="ARBA00004141"/>
    </source>
</evidence>
<comment type="caution">
    <text evidence="13">The sequence shown here is derived from an EMBL/GenBank/DDBJ whole genome shotgun (WGS) entry which is preliminary data.</text>
</comment>
<gene>
    <name evidence="13" type="ORF">TeGR_g1423</name>
</gene>
<evidence type="ECO:0000256" key="10">
    <source>
        <dbReference type="ARBA" id="ARBA00023264"/>
    </source>
</evidence>
<dbReference type="PIRSF" id="PIRSF000847">
    <property type="entry name" value="Phos_ph_gly_syn"/>
    <property type="match status" value="1"/>
</dbReference>
<dbReference type="Pfam" id="PF01066">
    <property type="entry name" value="CDP-OH_P_transf"/>
    <property type="match status" value="1"/>
</dbReference>
<evidence type="ECO:0000313" key="14">
    <source>
        <dbReference type="Proteomes" id="UP001165060"/>
    </source>
</evidence>
<dbReference type="InterPro" id="IPR050324">
    <property type="entry name" value="CDP-alcohol_PTase-I"/>
</dbReference>
<evidence type="ECO:0000313" key="13">
    <source>
        <dbReference type="EMBL" id="GMI35374.1"/>
    </source>
</evidence>
<keyword evidence="9" id="KW-0594">Phospholipid biosynthesis</keyword>
<dbReference type="Proteomes" id="UP001165060">
    <property type="component" value="Unassembled WGS sequence"/>
</dbReference>
<evidence type="ECO:0000256" key="2">
    <source>
        <dbReference type="ARBA" id="ARBA00010441"/>
    </source>
</evidence>
<keyword evidence="4 11" id="KW-0808">Transferase</keyword>
<keyword evidence="3" id="KW-0444">Lipid biosynthesis</keyword>
<reference evidence="13 14" key="1">
    <citation type="journal article" date="2023" name="Commun. Biol.">
        <title>Genome analysis of Parmales, the sister group of diatoms, reveals the evolutionary specialization of diatoms from phago-mixotrophs to photoautotrophs.</title>
        <authorList>
            <person name="Ban H."/>
            <person name="Sato S."/>
            <person name="Yoshikawa S."/>
            <person name="Yamada K."/>
            <person name="Nakamura Y."/>
            <person name="Ichinomiya M."/>
            <person name="Sato N."/>
            <person name="Blanc-Mathieu R."/>
            <person name="Endo H."/>
            <person name="Kuwata A."/>
            <person name="Ogata H."/>
        </authorList>
    </citation>
    <scope>NUCLEOTIDE SEQUENCE [LARGE SCALE GENOMIC DNA]</scope>
</reference>
<comment type="subcellular location">
    <subcellularLocation>
        <location evidence="1">Membrane</location>
        <topology evidence="1">Multi-pass membrane protein</topology>
    </subcellularLocation>
</comment>
<dbReference type="InterPro" id="IPR048254">
    <property type="entry name" value="CDP_ALCOHOL_P_TRANSF_CS"/>
</dbReference>
<accession>A0ABQ6MYT6</accession>
<comment type="similarity">
    <text evidence="2 11">Belongs to the CDP-alcohol phosphatidyltransferase class-I family.</text>
</comment>
<dbReference type="NCBIfam" id="TIGR00560">
    <property type="entry name" value="pgsA"/>
    <property type="match status" value="1"/>
</dbReference>
<evidence type="ECO:0000256" key="4">
    <source>
        <dbReference type="ARBA" id="ARBA00022679"/>
    </source>
</evidence>
<feature type="transmembrane region" description="Helical" evidence="12">
    <location>
        <begin position="126"/>
        <end position="150"/>
    </location>
</feature>
<dbReference type="PANTHER" id="PTHR14269">
    <property type="entry name" value="CDP-DIACYLGLYCEROL--GLYCEROL-3-PHOSPHATE 3-PHOSPHATIDYLTRANSFERASE-RELATED"/>
    <property type="match status" value="1"/>
</dbReference>
<evidence type="ECO:0000256" key="6">
    <source>
        <dbReference type="ARBA" id="ARBA00022989"/>
    </source>
</evidence>
<evidence type="ECO:0008006" key="15">
    <source>
        <dbReference type="Google" id="ProtNLM"/>
    </source>
</evidence>
<keyword evidence="10" id="KW-1208">Phospholipid metabolism</keyword>
<evidence type="ECO:0000256" key="9">
    <source>
        <dbReference type="ARBA" id="ARBA00023209"/>
    </source>
</evidence>
<sequence length="167" mass="18539">MFGLASYTDYLDGYFARRWQVSTAFGAFLDPVADKLLVSCCLIILSGRHGPIVAVPTSVILMREIAVSALREFMAERQIRAVVQVKFIGKLKTALTMVSISMILLVPADYPKLVDSGKLSAQAWTYLHQSGFALFFLSTFLTAVSGYQYFHAASPYLSRKNINAKKK</sequence>
<protein>
    <recommendedName>
        <fullName evidence="15">CDP-diacylglycerol--glycerol-3-phosphate 3-phosphatidyltransferase</fullName>
    </recommendedName>
</protein>
<dbReference type="EMBL" id="BRYB01000686">
    <property type="protein sequence ID" value="GMI35374.1"/>
    <property type="molecule type" value="Genomic_DNA"/>
</dbReference>
<evidence type="ECO:0000256" key="8">
    <source>
        <dbReference type="ARBA" id="ARBA00023136"/>
    </source>
</evidence>
<name>A0ABQ6MYT6_9STRA</name>
<proteinExistence type="inferred from homology"/>
<dbReference type="InterPro" id="IPR000462">
    <property type="entry name" value="CDP-OH_P_trans"/>
</dbReference>
<evidence type="ECO:0000256" key="5">
    <source>
        <dbReference type="ARBA" id="ARBA00022692"/>
    </source>
</evidence>
<keyword evidence="7" id="KW-0443">Lipid metabolism</keyword>
<keyword evidence="14" id="KW-1185">Reference proteome</keyword>
<keyword evidence="6 12" id="KW-1133">Transmembrane helix</keyword>
<keyword evidence="8 12" id="KW-0472">Membrane</keyword>